<reference evidence="1" key="1">
    <citation type="submission" date="2018-02" db="EMBL/GenBank/DDBJ databases">
        <title>Rhizophora mucronata_Transcriptome.</title>
        <authorList>
            <person name="Meera S.P."/>
            <person name="Sreeshan A."/>
            <person name="Augustine A."/>
        </authorList>
    </citation>
    <scope>NUCLEOTIDE SEQUENCE</scope>
    <source>
        <tissue evidence="1">Leaf</tissue>
    </source>
</reference>
<dbReference type="EMBL" id="GGEC01056107">
    <property type="protein sequence ID" value="MBX36591.1"/>
    <property type="molecule type" value="Transcribed_RNA"/>
</dbReference>
<proteinExistence type="predicted"/>
<dbReference type="AlphaFoldDB" id="A0A2P2N2B2"/>
<sequence length="56" mass="6423">MMHHFTKRCTAVNKQESMPVVPVDKLLLSPLSQKEKLCKYIKNGNVGMQGYIVHNH</sequence>
<evidence type="ECO:0000313" key="1">
    <source>
        <dbReference type="EMBL" id="MBX36591.1"/>
    </source>
</evidence>
<name>A0A2P2N2B2_RHIMU</name>
<protein>
    <submittedName>
        <fullName evidence="1">Uncharacterized protein</fullName>
    </submittedName>
</protein>
<accession>A0A2P2N2B2</accession>
<organism evidence="1">
    <name type="scientific">Rhizophora mucronata</name>
    <name type="common">Asiatic mangrove</name>
    <dbReference type="NCBI Taxonomy" id="61149"/>
    <lineage>
        <taxon>Eukaryota</taxon>
        <taxon>Viridiplantae</taxon>
        <taxon>Streptophyta</taxon>
        <taxon>Embryophyta</taxon>
        <taxon>Tracheophyta</taxon>
        <taxon>Spermatophyta</taxon>
        <taxon>Magnoliopsida</taxon>
        <taxon>eudicotyledons</taxon>
        <taxon>Gunneridae</taxon>
        <taxon>Pentapetalae</taxon>
        <taxon>rosids</taxon>
        <taxon>fabids</taxon>
        <taxon>Malpighiales</taxon>
        <taxon>Rhizophoraceae</taxon>
        <taxon>Rhizophora</taxon>
    </lineage>
</organism>